<dbReference type="Proteomes" id="UP000253720">
    <property type="component" value="Chromosome"/>
</dbReference>
<proteinExistence type="predicted"/>
<keyword evidence="2" id="KW-1185">Reference proteome</keyword>
<name>A0A345RRP2_9PSED</name>
<dbReference type="EMBL" id="CP029608">
    <property type="protein sequence ID" value="AXI61958.1"/>
    <property type="molecule type" value="Genomic_DNA"/>
</dbReference>
<protein>
    <submittedName>
        <fullName evidence="1">Uncharacterized protein</fullName>
    </submittedName>
</protein>
<accession>A0A345RRP2</accession>
<organism evidence="1 2">
    <name type="scientific">Pseudomonas kribbensis</name>
    <dbReference type="NCBI Taxonomy" id="1628086"/>
    <lineage>
        <taxon>Bacteria</taxon>
        <taxon>Pseudomonadati</taxon>
        <taxon>Pseudomonadota</taxon>
        <taxon>Gammaproteobacteria</taxon>
        <taxon>Pseudomonadales</taxon>
        <taxon>Pseudomonadaceae</taxon>
        <taxon>Pseudomonas</taxon>
    </lineage>
</organism>
<evidence type="ECO:0000313" key="1">
    <source>
        <dbReference type="EMBL" id="AXI61958.1"/>
    </source>
</evidence>
<dbReference type="RefSeq" id="WP_114883584.1">
    <property type="nucleotide sequence ID" value="NZ_CP029608.1"/>
</dbReference>
<evidence type="ECO:0000313" key="2">
    <source>
        <dbReference type="Proteomes" id="UP000253720"/>
    </source>
</evidence>
<dbReference type="KEGG" id="pke:DLD99_16245"/>
<gene>
    <name evidence="1" type="ORF">DLD99_16245</name>
</gene>
<dbReference type="AlphaFoldDB" id="A0A345RRP2"/>
<reference evidence="1 2" key="1">
    <citation type="submission" date="2018-05" db="EMBL/GenBank/DDBJ databases">
        <title>Complete genome sequence of Pseudomonas kribbensis 46-2(T).</title>
        <authorList>
            <person name="Jeong H."/>
            <person name="Lee S.-G."/>
            <person name="Rha E."/>
            <person name="Kim H."/>
        </authorList>
    </citation>
    <scope>NUCLEOTIDE SEQUENCE [LARGE SCALE GENOMIC DNA]</scope>
    <source>
        <strain evidence="1 2">46-2</strain>
    </source>
</reference>
<sequence>MKRVNSIPSVTDTQAYCSWKKQWSSQEDLDVHSYIFDQCRPDHALLFSKMFFPHFVVAEGGVFLERNFSNEAFDRCFGLAAGDLSKTERLLNAVKIYDVFGQGASDVSEDIFLQLCNVIGFAWRMVLKEKFPEKVFCVEVSNSEQNYGPDITLYQVGPLIF</sequence>